<dbReference type="EMBL" id="KB456269">
    <property type="protein sequence ID" value="EMF09233.1"/>
    <property type="molecule type" value="Genomic_DNA"/>
</dbReference>
<dbReference type="OMA" id="NKPTGFE"/>
<dbReference type="HOGENOM" id="CLU_023193_1_0_1"/>
<dbReference type="InterPro" id="IPR045180">
    <property type="entry name" value="La_dom_prot"/>
</dbReference>
<dbReference type="InterPro" id="IPR018606">
    <property type="entry name" value="Arb1"/>
</dbReference>
<evidence type="ECO:0000256" key="3">
    <source>
        <dbReference type="SAM" id="MobiDB-lite"/>
    </source>
</evidence>
<dbReference type="PROSITE" id="PS50961">
    <property type="entry name" value="HTH_LA"/>
    <property type="match status" value="1"/>
</dbReference>
<dbReference type="PANTHER" id="PTHR22792:SF140">
    <property type="entry name" value="ACHILLES, ISOFORM A"/>
    <property type="match status" value="1"/>
</dbReference>
<protein>
    <recommendedName>
        <fullName evidence="4">HTH La-type RNA-binding domain-containing protein</fullName>
    </recommendedName>
</protein>
<dbReference type="OrthoDB" id="435402at2759"/>
<dbReference type="SMART" id="SM00715">
    <property type="entry name" value="LA"/>
    <property type="match status" value="1"/>
</dbReference>
<feature type="domain" description="HTH La-type RNA-binding" evidence="4">
    <location>
        <begin position="98"/>
        <end position="189"/>
    </location>
</feature>
<dbReference type="GO" id="GO:0031047">
    <property type="term" value="P:regulatory ncRNA-mediated gene silencing"/>
    <property type="evidence" value="ECO:0007669"/>
    <property type="project" value="InterPro"/>
</dbReference>
<dbReference type="InterPro" id="IPR036388">
    <property type="entry name" value="WH-like_DNA-bd_sf"/>
</dbReference>
<dbReference type="AlphaFoldDB" id="N1QFH7"/>
<feature type="compositionally biased region" description="Acidic residues" evidence="3">
    <location>
        <begin position="626"/>
        <end position="642"/>
    </location>
</feature>
<dbReference type="GeneID" id="27900203"/>
<dbReference type="Pfam" id="PF05383">
    <property type="entry name" value="La"/>
    <property type="match status" value="1"/>
</dbReference>
<dbReference type="SUPFAM" id="SSF46785">
    <property type="entry name" value="Winged helix' DNA-binding domain"/>
    <property type="match status" value="1"/>
</dbReference>
<evidence type="ECO:0000313" key="6">
    <source>
        <dbReference type="Proteomes" id="UP000016931"/>
    </source>
</evidence>
<dbReference type="GO" id="GO:0033167">
    <property type="term" value="C:ARC complex"/>
    <property type="evidence" value="ECO:0007669"/>
    <property type="project" value="InterPro"/>
</dbReference>
<evidence type="ECO:0000313" key="5">
    <source>
        <dbReference type="EMBL" id="EMF09233.1"/>
    </source>
</evidence>
<dbReference type="Proteomes" id="UP000016931">
    <property type="component" value="Unassembled WGS sequence"/>
</dbReference>
<evidence type="ECO:0000256" key="1">
    <source>
        <dbReference type="ARBA" id="ARBA00022884"/>
    </source>
</evidence>
<dbReference type="Gene3D" id="1.10.10.10">
    <property type="entry name" value="Winged helix-like DNA-binding domain superfamily/Winged helix DNA-binding domain"/>
    <property type="match status" value="1"/>
</dbReference>
<keyword evidence="1 2" id="KW-0694">RNA-binding</keyword>
<dbReference type="PANTHER" id="PTHR22792">
    <property type="entry name" value="LUPUS LA PROTEIN-RELATED"/>
    <property type="match status" value="1"/>
</dbReference>
<dbReference type="InterPro" id="IPR006630">
    <property type="entry name" value="La_HTH"/>
</dbReference>
<sequence>MASPSRTVTNAATQTEQSVVHNVTSPAIGTHSSHTGGVDADVEINGEKSSGMVSSTAVDHAVTPEMSTATYNPNENVKPFQASYEDVESSENPAGLADEGLHPETAAIVRQVEWYFSDENLVQDAHLLARTGLTGDGWVSLNEILGFKKMRQYKPKPKVKASVATSELLEVDGKFIRRKSPLATKPLVKPKLNAQRERDAILAEKPWLTKGMLKPTGFEEYATDGPITPAQFNVERKLFDPEERFTTRIEYAATRFLGRKKMHQASAKIFNKFMFFGGFAANNMFTGGINKKELGEYDEDQILQMTAKMGVTECVTDGLDEYSDAAGSWVVDFEGMAKAFLSSEFFQHFEWTNEEVVRETTNVIRKFYDYLLYHDACPEYEDDIRNARDVCDLANQEIPKLARFDAELPGGLNTAASTLYGGYYAEIRPCDSSADWVVQGDAIGLSDQDAWTILSAGILGHGTDEQVEDIHQAHKERRLPKVTTEEDVGLEVVRIESISADAKLIYEDDRISGTFIKPTGKLHCKRWLHPGAAPRDLPTAVVAEEKRRAKDKKYEFVVESHILENCEIGMKMEANVSQLDNGFMWLDVVTNVYPTFFNWTLNERMRGWKEPGPPKKWMQRVSGETQTEEGGGEGVEADEESE</sequence>
<gene>
    <name evidence="5" type="ORF">SEPMUDRAFT_144088</name>
</gene>
<accession>N1QFH7</accession>
<dbReference type="STRING" id="692275.N1QFH7"/>
<organism evidence="5 6">
    <name type="scientific">Sphaerulina musiva (strain SO2202)</name>
    <name type="common">Poplar stem canker fungus</name>
    <name type="synonym">Septoria musiva</name>
    <dbReference type="NCBI Taxonomy" id="692275"/>
    <lineage>
        <taxon>Eukaryota</taxon>
        <taxon>Fungi</taxon>
        <taxon>Dikarya</taxon>
        <taxon>Ascomycota</taxon>
        <taxon>Pezizomycotina</taxon>
        <taxon>Dothideomycetes</taxon>
        <taxon>Dothideomycetidae</taxon>
        <taxon>Mycosphaerellales</taxon>
        <taxon>Mycosphaerellaceae</taxon>
        <taxon>Sphaerulina</taxon>
    </lineage>
</organism>
<dbReference type="GO" id="GO:0003729">
    <property type="term" value="F:mRNA binding"/>
    <property type="evidence" value="ECO:0007669"/>
    <property type="project" value="TreeGrafter"/>
</dbReference>
<proteinExistence type="predicted"/>
<dbReference type="eggNOG" id="KOG0118">
    <property type="taxonomic scope" value="Eukaryota"/>
</dbReference>
<keyword evidence="6" id="KW-1185">Reference proteome</keyword>
<feature type="region of interest" description="Disordered" evidence="3">
    <location>
        <begin position="608"/>
        <end position="642"/>
    </location>
</feature>
<name>N1QFH7_SPHMS</name>
<dbReference type="Pfam" id="PF09692">
    <property type="entry name" value="Arb1"/>
    <property type="match status" value="1"/>
</dbReference>
<dbReference type="InterPro" id="IPR036390">
    <property type="entry name" value="WH_DNA-bd_sf"/>
</dbReference>
<evidence type="ECO:0000256" key="2">
    <source>
        <dbReference type="PROSITE-ProRule" id="PRU00332"/>
    </source>
</evidence>
<dbReference type="RefSeq" id="XP_016757354.1">
    <property type="nucleotide sequence ID" value="XM_016903066.1"/>
</dbReference>
<reference evidence="5 6" key="1">
    <citation type="journal article" date="2012" name="PLoS Pathog.">
        <title>Diverse lifestyles and strategies of plant pathogenesis encoded in the genomes of eighteen Dothideomycetes fungi.</title>
        <authorList>
            <person name="Ohm R.A."/>
            <person name="Feau N."/>
            <person name="Henrissat B."/>
            <person name="Schoch C.L."/>
            <person name="Horwitz B.A."/>
            <person name="Barry K.W."/>
            <person name="Condon B.J."/>
            <person name="Copeland A.C."/>
            <person name="Dhillon B."/>
            <person name="Glaser F."/>
            <person name="Hesse C.N."/>
            <person name="Kosti I."/>
            <person name="LaButti K."/>
            <person name="Lindquist E.A."/>
            <person name="Lucas S."/>
            <person name="Salamov A.A."/>
            <person name="Bradshaw R.E."/>
            <person name="Ciuffetti L."/>
            <person name="Hamelin R.C."/>
            <person name="Kema G.H.J."/>
            <person name="Lawrence C."/>
            <person name="Scott J.A."/>
            <person name="Spatafora J.W."/>
            <person name="Turgeon B.G."/>
            <person name="de Wit P.J.G.M."/>
            <person name="Zhong S."/>
            <person name="Goodwin S.B."/>
            <person name="Grigoriev I.V."/>
        </authorList>
    </citation>
    <scope>NUCLEOTIDE SEQUENCE [LARGE SCALE GENOMIC DNA]</scope>
    <source>
        <strain evidence="5 6">SO2202</strain>
    </source>
</reference>
<evidence type="ECO:0000259" key="4">
    <source>
        <dbReference type="PROSITE" id="PS50961"/>
    </source>
</evidence>